<dbReference type="ChiTaRS" id="TAF1D">
    <property type="organism name" value="human"/>
</dbReference>
<dbReference type="AlphaFoldDB" id="L8ECK2"/>
<sequence>MKILTVVDTNFWMMMDPFLLLRSQQQRMRMQHILKITNVISNWQGIVS</sequence>
<dbReference type="EMBL" id="HF584215">
    <property type="protein sequence ID" value="CCQ43712.1"/>
    <property type="molecule type" value="Genomic_DNA"/>
</dbReference>
<reference evidence="1" key="1">
    <citation type="journal article" date="2013" name="PLoS ONE">
        <title>Direct detection of alternative open reading frames translation products in human significantly expands the proteome.</title>
        <authorList>
            <person name="Vanderperre B."/>
            <person name="Lucier J.-F."/>
            <person name="Motard J."/>
            <person name="Tremblay G."/>
            <person name="Vanderperre S."/>
            <person name="Wisztorski M."/>
            <person name="Salzet M."/>
            <person name="Boisvert F.-M."/>
            <person name="Roucou X."/>
        </authorList>
    </citation>
    <scope>NUCLEOTIDE SEQUENCE</scope>
</reference>
<evidence type="ECO:0000313" key="1">
    <source>
        <dbReference type="EMBL" id="CCQ43712.1"/>
    </source>
</evidence>
<organism evidence="1">
    <name type="scientific">Homo sapiens</name>
    <name type="common">Human</name>
    <dbReference type="NCBI Taxonomy" id="9606"/>
    <lineage>
        <taxon>Eukaryota</taxon>
        <taxon>Metazoa</taxon>
        <taxon>Chordata</taxon>
        <taxon>Craniata</taxon>
        <taxon>Vertebrata</taxon>
        <taxon>Euteleostomi</taxon>
        <taxon>Mammalia</taxon>
        <taxon>Eutheria</taxon>
        <taxon>Euarchontoglires</taxon>
        <taxon>Primates</taxon>
        <taxon>Haplorrhini</taxon>
        <taxon>Catarrhini</taxon>
        <taxon>Hominidae</taxon>
        <taxon>Homo</taxon>
    </lineage>
</organism>
<gene>
    <name evidence="1" type="primary">TAF1D</name>
</gene>
<name>L8ECK2_HUMAN</name>
<protein>
    <submittedName>
        <fullName evidence="1">Alternative protein TAF1D</fullName>
    </submittedName>
</protein>
<dbReference type="OrthoDB" id="9950926at2759"/>
<proteinExistence type="predicted"/>
<accession>L8ECK2</accession>